<dbReference type="Gene3D" id="3.10.120.10">
    <property type="entry name" value="Cytochrome b5-like heme/steroid binding domain"/>
    <property type="match status" value="1"/>
</dbReference>
<dbReference type="Proteomes" id="UP000008827">
    <property type="component" value="Chromosome 12"/>
</dbReference>
<dbReference type="HOGENOM" id="CLU_042860_3_3_1"/>
<dbReference type="InterPro" id="IPR036400">
    <property type="entry name" value="Cyt_B5-like_heme/steroid_sf"/>
</dbReference>
<reference evidence="3" key="3">
    <citation type="submission" date="2018-07" db="EMBL/GenBank/DDBJ databases">
        <title>WGS assembly of Glycine max.</title>
        <authorList>
            <person name="Schmutz J."/>
            <person name="Cannon S."/>
            <person name="Schlueter J."/>
            <person name="Ma J."/>
            <person name="Mitros T."/>
            <person name="Nelson W."/>
            <person name="Hyten D."/>
            <person name="Song Q."/>
            <person name="Thelen J."/>
            <person name="Cheng J."/>
            <person name="Xu D."/>
            <person name="Hellsten U."/>
            <person name="May G."/>
            <person name="Yu Y."/>
            <person name="Sakurai T."/>
            <person name="Umezawa T."/>
            <person name="Bhattacharyya M."/>
            <person name="Sandhu D."/>
            <person name="Valliyodan B."/>
            <person name="Lindquist E."/>
            <person name="Peto M."/>
            <person name="Grant D."/>
            <person name="Shu S."/>
            <person name="Goodstein D."/>
            <person name="Barry K."/>
            <person name="Futrell-Griggs M."/>
            <person name="Abernathy B."/>
            <person name="Du J."/>
            <person name="Tian Z."/>
            <person name="Zhu L."/>
            <person name="Gill N."/>
            <person name="Joshi T."/>
            <person name="Libault M."/>
            <person name="Sethuraman A."/>
            <person name="Zhang X."/>
            <person name="Shinozaki K."/>
            <person name="Nguyen H."/>
            <person name="Wing R."/>
            <person name="Cregan P."/>
            <person name="Specht J."/>
            <person name="Grimwood J."/>
            <person name="Rokhsar D."/>
            <person name="Stacey G."/>
            <person name="Shoemaker R."/>
            <person name="Jackson S."/>
        </authorList>
    </citation>
    <scope>NUCLEOTIDE SEQUENCE</scope>
    <source>
        <tissue evidence="3">Callus</tissue>
    </source>
</reference>
<dbReference type="eggNOG" id="KOG1110">
    <property type="taxonomic scope" value="Eukaryota"/>
</dbReference>
<dbReference type="PROSITE" id="PS51257">
    <property type="entry name" value="PROKAR_LIPOPROTEIN"/>
    <property type="match status" value="1"/>
</dbReference>
<dbReference type="STRING" id="3847.K7LUI1"/>
<organism evidence="3">
    <name type="scientific">Glycine max</name>
    <name type="common">Soybean</name>
    <name type="synonym">Glycine hispida</name>
    <dbReference type="NCBI Taxonomy" id="3847"/>
    <lineage>
        <taxon>Eukaryota</taxon>
        <taxon>Viridiplantae</taxon>
        <taxon>Streptophyta</taxon>
        <taxon>Embryophyta</taxon>
        <taxon>Tracheophyta</taxon>
        <taxon>Spermatophyta</taxon>
        <taxon>Magnoliopsida</taxon>
        <taxon>eudicotyledons</taxon>
        <taxon>Gunneridae</taxon>
        <taxon>Pentapetalae</taxon>
        <taxon>rosids</taxon>
        <taxon>fabids</taxon>
        <taxon>Fabales</taxon>
        <taxon>Fabaceae</taxon>
        <taxon>Papilionoideae</taxon>
        <taxon>50 kb inversion clade</taxon>
        <taxon>NPAAA clade</taxon>
        <taxon>indigoferoid/millettioid clade</taxon>
        <taxon>Phaseoleae</taxon>
        <taxon>Glycine</taxon>
        <taxon>Glycine subgen. Soja</taxon>
    </lineage>
</organism>
<keyword evidence="2" id="KW-0446">Lipid-binding</keyword>
<proteinExistence type="predicted"/>
<sequence>MLLQYHRAVGYPVVVVSCVVRGVGRVNDASTGKSFYGPGGPYAMFAGKDTSRALAKMSKNDDDIPPSLDDLSDKAIDVLNDWENKFQAKYLVVARVLN</sequence>
<dbReference type="GO" id="GO:0005496">
    <property type="term" value="F:steroid binding"/>
    <property type="evidence" value="ECO:0007669"/>
    <property type="project" value="UniProtKB-KW"/>
</dbReference>
<dbReference type="GO" id="GO:0016020">
    <property type="term" value="C:membrane"/>
    <property type="evidence" value="ECO:0000318"/>
    <property type="project" value="GO_Central"/>
</dbReference>
<dbReference type="EMBL" id="CM000845">
    <property type="protein sequence ID" value="KRH25811.1"/>
    <property type="molecule type" value="Genomic_DNA"/>
</dbReference>
<dbReference type="EnsemblPlants" id="KRH25811">
    <property type="protein sequence ID" value="KRH25811"/>
    <property type="gene ID" value="GLYMA_12G130800"/>
</dbReference>
<evidence type="ECO:0000256" key="1">
    <source>
        <dbReference type="ARBA" id="ARBA00022665"/>
    </source>
</evidence>
<dbReference type="InterPro" id="IPR050577">
    <property type="entry name" value="MAPR/NEUFC/NENF-like"/>
</dbReference>
<dbReference type="SUPFAM" id="SSF55856">
    <property type="entry name" value="Cytochrome b5-like heme/steroid binding domain"/>
    <property type="match status" value="1"/>
</dbReference>
<evidence type="ECO:0000313" key="3">
    <source>
        <dbReference type="EMBL" id="KRH25811.1"/>
    </source>
</evidence>
<evidence type="ECO:0000313" key="4">
    <source>
        <dbReference type="EnsemblPlants" id="KRH25811"/>
    </source>
</evidence>
<dbReference type="Gramene" id="KRH25811">
    <property type="protein sequence ID" value="KRH25811"/>
    <property type="gene ID" value="GLYMA_12G130800"/>
</dbReference>
<reference evidence="3 4" key="1">
    <citation type="journal article" date="2010" name="Nature">
        <title>Genome sequence of the palaeopolyploid soybean.</title>
        <authorList>
            <person name="Schmutz J."/>
            <person name="Cannon S.B."/>
            <person name="Schlueter J."/>
            <person name="Ma J."/>
            <person name="Mitros T."/>
            <person name="Nelson W."/>
            <person name="Hyten D.L."/>
            <person name="Song Q."/>
            <person name="Thelen J.J."/>
            <person name="Cheng J."/>
            <person name="Xu D."/>
            <person name="Hellsten U."/>
            <person name="May G.D."/>
            <person name="Yu Y."/>
            <person name="Sakurai T."/>
            <person name="Umezawa T."/>
            <person name="Bhattacharyya M.K."/>
            <person name="Sandhu D."/>
            <person name="Valliyodan B."/>
            <person name="Lindquist E."/>
            <person name="Peto M."/>
            <person name="Grant D."/>
            <person name="Shu S."/>
            <person name="Goodstein D."/>
            <person name="Barry K."/>
            <person name="Futrell-Griggs M."/>
            <person name="Abernathy B."/>
            <person name="Du J."/>
            <person name="Tian Z."/>
            <person name="Zhu L."/>
            <person name="Gill N."/>
            <person name="Joshi T."/>
            <person name="Libault M."/>
            <person name="Sethuraman A."/>
            <person name="Zhang X.-C."/>
            <person name="Shinozaki K."/>
            <person name="Nguyen H.T."/>
            <person name="Wing R.A."/>
            <person name="Cregan P."/>
            <person name="Specht J."/>
            <person name="Grimwood J."/>
            <person name="Rokhsar D."/>
            <person name="Stacey G."/>
            <person name="Shoemaker R.C."/>
            <person name="Jackson S.A."/>
        </authorList>
    </citation>
    <scope>NUCLEOTIDE SEQUENCE</scope>
    <source>
        <strain evidence="4">cv. Williams 82</strain>
        <tissue evidence="3">Callus</tissue>
    </source>
</reference>
<evidence type="ECO:0000313" key="5">
    <source>
        <dbReference type="Proteomes" id="UP000008827"/>
    </source>
</evidence>
<dbReference type="GO" id="GO:0012505">
    <property type="term" value="C:endomembrane system"/>
    <property type="evidence" value="ECO:0000318"/>
    <property type="project" value="GO_Central"/>
</dbReference>
<accession>K7LUI1</accession>
<keyword evidence="5" id="KW-1185">Reference proteome</keyword>
<evidence type="ECO:0000256" key="2">
    <source>
        <dbReference type="ARBA" id="ARBA00023121"/>
    </source>
</evidence>
<reference evidence="4" key="2">
    <citation type="submission" date="2018-02" db="UniProtKB">
        <authorList>
            <consortium name="EnsemblPlants"/>
        </authorList>
    </citation>
    <scope>IDENTIFICATION</scope>
    <source>
        <strain evidence="4">Williams 82</strain>
    </source>
</reference>
<dbReference type="PANTHER" id="PTHR10281:SF76">
    <property type="entry name" value="CALCUTTA CUP-RELATED"/>
    <property type="match status" value="1"/>
</dbReference>
<dbReference type="SMR" id="K7LUI1"/>
<name>K7LUI1_SOYBN</name>
<protein>
    <submittedName>
        <fullName evidence="3 4">Uncharacterized protein</fullName>
    </submittedName>
</protein>
<dbReference type="InParanoid" id="K7LUI1"/>
<dbReference type="PaxDb" id="3847-GLYMA12G15710.2"/>
<dbReference type="AlphaFoldDB" id="K7LUI1"/>
<keyword evidence="1" id="KW-0754">Steroid-binding</keyword>
<dbReference type="PANTHER" id="PTHR10281">
    <property type="entry name" value="MEMBRANE-ASSOCIATED PROGESTERONE RECEPTOR COMPONENT-RELATED"/>
    <property type="match status" value="1"/>
</dbReference>
<gene>
    <name evidence="3" type="ORF">GLYMA_12G130800</name>
</gene>